<dbReference type="AlphaFoldDB" id="A0A915HMI7"/>
<evidence type="ECO:0000256" key="1">
    <source>
        <dbReference type="SAM" id="Phobius"/>
    </source>
</evidence>
<protein>
    <submittedName>
        <fullName evidence="3">Uncharacterized protein</fullName>
    </submittedName>
</protein>
<dbReference type="WBParaSite" id="nRc.2.0.1.t02710-RA">
    <property type="protein sequence ID" value="nRc.2.0.1.t02710-RA"/>
    <property type="gene ID" value="nRc.2.0.1.g02710"/>
</dbReference>
<keyword evidence="1" id="KW-0812">Transmembrane</keyword>
<dbReference type="Proteomes" id="UP000887565">
    <property type="component" value="Unplaced"/>
</dbReference>
<feature type="transmembrane region" description="Helical" evidence="1">
    <location>
        <begin position="206"/>
        <end position="231"/>
    </location>
</feature>
<feature type="transmembrane region" description="Helical" evidence="1">
    <location>
        <begin position="51"/>
        <end position="74"/>
    </location>
</feature>
<evidence type="ECO:0000313" key="2">
    <source>
        <dbReference type="Proteomes" id="UP000887565"/>
    </source>
</evidence>
<dbReference type="Gene3D" id="1.20.1070.10">
    <property type="entry name" value="Rhodopsin 7-helix transmembrane proteins"/>
    <property type="match status" value="1"/>
</dbReference>
<feature type="transmembrane region" description="Helical" evidence="1">
    <location>
        <begin position="86"/>
        <end position="105"/>
    </location>
</feature>
<reference evidence="3" key="1">
    <citation type="submission" date="2022-11" db="UniProtKB">
        <authorList>
            <consortium name="WormBaseParasite"/>
        </authorList>
    </citation>
    <scope>IDENTIFICATION</scope>
</reference>
<proteinExistence type="predicted"/>
<keyword evidence="1" id="KW-1133">Transmembrane helix</keyword>
<dbReference type="InterPro" id="IPR019420">
    <property type="entry name" value="7TM_GPCR_serpentine_rcpt_Srbc"/>
</dbReference>
<accession>A0A915HMI7</accession>
<keyword evidence="2" id="KW-1185">Reference proteome</keyword>
<keyword evidence="1" id="KW-0472">Membrane</keyword>
<evidence type="ECO:0000313" key="3">
    <source>
        <dbReference type="WBParaSite" id="nRc.2.0.1.t02710-RA"/>
    </source>
</evidence>
<name>A0A915HMI7_ROMCU</name>
<sequence length="338" mass="38104">MTPKRPQLTAMCSKSLKEIPLQSFNNVSLSKNITSTEDDSLSLIFLKEQKYAYIVIIMLCSTNMLTLGIFAQVAGSTPRLKNDMHVFLHHMIGAQVMASSLFMALNIFHLVHSIARISESMSPKKCFLAIAGLTNLTVVVSGLFSALMSVDRVLAIITPIFYKNRWYFYGYVKIILYLRVKCRNQTDQNSNLWEIRFKINNKITKALLFNTIWNLASVTVSSMATFFIWNLPYRGALIGIYFGSLYYTDGIALLISYTVFVADFRQCLVIMLKRKKANILVTNVSTRVKNEGRGGNKNKKPALITDWLMPDAPKVENIDRGKIVNGKGGLTCYSDITT</sequence>
<organism evidence="2 3">
    <name type="scientific">Romanomermis culicivorax</name>
    <name type="common">Nematode worm</name>
    <dbReference type="NCBI Taxonomy" id="13658"/>
    <lineage>
        <taxon>Eukaryota</taxon>
        <taxon>Metazoa</taxon>
        <taxon>Ecdysozoa</taxon>
        <taxon>Nematoda</taxon>
        <taxon>Enoplea</taxon>
        <taxon>Dorylaimia</taxon>
        <taxon>Mermithida</taxon>
        <taxon>Mermithoidea</taxon>
        <taxon>Mermithidae</taxon>
        <taxon>Romanomermis</taxon>
    </lineage>
</organism>
<dbReference type="Pfam" id="PF10316">
    <property type="entry name" value="7TM_GPCR_Srbc"/>
    <property type="match status" value="1"/>
</dbReference>
<dbReference type="SUPFAM" id="SSF81321">
    <property type="entry name" value="Family A G protein-coupled receptor-like"/>
    <property type="match status" value="1"/>
</dbReference>
<feature type="transmembrane region" description="Helical" evidence="1">
    <location>
        <begin position="126"/>
        <end position="146"/>
    </location>
</feature>